<keyword evidence="2" id="KW-1185">Reference proteome</keyword>
<proteinExistence type="predicted"/>
<protein>
    <submittedName>
        <fullName evidence="1">Uncharacterized protein</fullName>
    </submittedName>
</protein>
<name>A0AAD9M140_9PEZI</name>
<sequence>MPADDTPLWHITPSPVRGMETGGCDCCISSPGPDMICDVVVENSGGGSDTGFSTADQRSAAEDIVDQPLPRQARDEPAKLLGGAVWGNRLRSAHRTWERKAIARPQRIDAALRTCRMGVPEVQVRGELEPAIIGDYLRHAPSIWCVTFGLDRSITSKQWNLDPRGCVYRRHATQASPQASAMWPICVSSRASDGSRHWRAGESITAAMPIGAVMMTPGARPLGHGVPGMKTLEGHTTPTEA</sequence>
<evidence type="ECO:0000313" key="1">
    <source>
        <dbReference type="EMBL" id="KAK2028769.1"/>
    </source>
</evidence>
<dbReference type="AlphaFoldDB" id="A0AAD9M140"/>
<accession>A0AAD9M140</accession>
<evidence type="ECO:0000313" key="2">
    <source>
        <dbReference type="Proteomes" id="UP001232148"/>
    </source>
</evidence>
<organism evidence="1 2">
    <name type="scientific">Colletotrichum zoysiae</name>
    <dbReference type="NCBI Taxonomy" id="1216348"/>
    <lineage>
        <taxon>Eukaryota</taxon>
        <taxon>Fungi</taxon>
        <taxon>Dikarya</taxon>
        <taxon>Ascomycota</taxon>
        <taxon>Pezizomycotina</taxon>
        <taxon>Sordariomycetes</taxon>
        <taxon>Hypocreomycetidae</taxon>
        <taxon>Glomerellales</taxon>
        <taxon>Glomerellaceae</taxon>
        <taxon>Colletotrichum</taxon>
        <taxon>Colletotrichum graminicola species complex</taxon>
    </lineage>
</organism>
<comment type="caution">
    <text evidence="1">The sequence shown here is derived from an EMBL/GenBank/DDBJ whole genome shotgun (WGS) entry which is preliminary data.</text>
</comment>
<gene>
    <name evidence="1" type="ORF">LX32DRAFT_387033</name>
</gene>
<reference evidence="1" key="1">
    <citation type="submission" date="2021-06" db="EMBL/GenBank/DDBJ databases">
        <title>Comparative genomics, transcriptomics and evolutionary studies reveal genomic signatures of adaptation to plant cell wall in hemibiotrophic fungi.</title>
        <authorList>
            <consortium name="DOE Joint Genome Institute"/>
            <person name="Baroncelli R."/>
            <person name="Diaz J.F."/>
            <person name="Benocci T."/>
            <person name="Peng M."/>
            <person name="Battaglia E."/>
            <person name="Haridas S."/>
            <person name="Andreopoulos W."/>
            <person name="Labutti K."/>
            <person name="Pangilinan J."/>
            <person name="Floch G.L."/>
            <person name="Makela M.R."/>
            <person name="Henrissat B."/>
            <person name="Grigoriev I.V."/>
            <person name="Crouch J.A."/>
            <person name="De Vries R.P."/>
            <person name="Sukno S.A."/>
            <person name="Thon M.R."/>
        </authorList>
    </citation>
    <scope>NUCLEOTIDE SEQUENCE</scope>
    <source>
        <strain evidence="1">MAFF235873</strain>
    </source>
</reference>
<dbReference type="Proteomes" id="UP001232148">
    <property type="component" value="Unassembled WGS sequence"/>
</dbReference>
<dbReference type="EMBL" id="MU842873">
    <property type="protein sequence ID" value="KAK2028769.1"/>
    <property type="molecule type" value="Genomic_DNA"/>
</dbReference>